<dbReference type="InterPro" id="IPR035959">
    <property type="entry name" value="RutC-like_sf"/>
</dbReference>
<dbReference type="Pfam" id="PF01042">
    <property type="entry name" value="Ribonuc_L-PSP"/>
    <property type="match status" value="1"/>
</dbReference>
<dbReference type="GO" id="GO:0005829">
    <property type="term" value="C:cytosol"/>
    <property type="evidence" value="ECO:0007669"/>
    <property type="project" value="TreeGrafter"/>
</dbReference>
<dbReference type="CDD" id="cd00448">
    <property type="entry name" value="YjgF_YER057c_UK114_family"/>
    <property type="match status" value="1"/>
</dbReference>
<proteinExistence type="predicted"/>
<dbReference type="SUPFAM" id="SSF55298">
    <property type="entry name" value="YjgF-like"/>
    <property type="match status" value="1"/>
</dbReference>
<sequence length="127" mass="13863">MSFQRIDTPTQSNFPISNAVRAGKHIYTSQVPRDLTTGLILSDADMTTQARQAFSNLRTALEAAGGTLSDVVQLTIYLTDPDDFAAMNEVYGELFEYPYPNRATVVVKALLVPGMHIELVAQAVIEG</sequence>
<dbReference type="PANTHER" id="PTHR11803:SF39">
    <property type="entry name" value="2-IMINOBUTANOATE_2-IMINOPROPANOATE DEAMINASE"/>
    <property type="match status" value="1"/>
</dbReference>
<dbReference type="GO" id="GO:0019239">
    <property type="term" value="F:deaminase activity"/>
    <property type="evidence" value="ECO:0007669"/>
    <property type="project" value="TreeGrafter"/>
</dbReference>
<evidence type="ECO:0000313" key="2">
    <source>
        <dbReference type="Proteomes" id="UP000283709"/>
    </source>
</evidence>
<dbReference type="AlphaFoldDB" id="A0A420H0V0"/>
<dbReference type="Proteomes" id="UP000283709">
    <property type="component" value="Unassembled WGS sequence"/>
</dbReference>
<organism evidence="1 2">
    <name type="scientific">Paraburkholderia fungorum</name>
    <dbReference type="NCBI Taxonomy" id="134537"/>
    <lineage>
        <taxon>Bacteria</taxon>
        <taxon>Pseudomonadati</taxon>
        <taxon>Pseudomonadota</taxon>
        <taxon>Betaproteobacteria</taxon>
        <taxon>Burkholderiales</taxon>
        <taxon>Burkholderiaceae</taxon>
        <taxon>Paraburkholderia</taxon>
    </lineage>
</organism>
<dbReference type="OrthoDB" id="8655901at2"/>
<dbReference type="EMBL" id="MCAS01000001">
    <property type="protein sequence ID" value="RKF51072.1"/>
    <property type="molecule type" value="Genomic_DNA"/>
</dbReference>
<reference evidence="1 2" key="1">
    <citation type="submission" date="2016-07" db="EMBL/GenBank/DDBJ databases">
        <title>Genome analysis of Burkholderia fungorum ES3-20.</title>
        <authorList>
            <person name="Xu D."/>
            <person name="Yao R."/>
            <person name="Zheng S."/>
        </authorList>
    </citation>
    <scope>NUCLEOTIDE SEQUENCE [LARGE SCALE GENOMIC DNA]</scope>
    <source>
        <strain evidence="1 2">ES3-20</strain>
    </source>
</reference>
<gene>
    <name evidence="1" type="ORF">BCY88_02685</name>
</gene>
<evidence type="ECO:0008006" key="3">
    <source>
        <dbReference type="Google" id="ProtNLM"/>
    </source>
</evidence>
<evidence type="ECO:0000313" key="1">
    <source>
        <dbReference type="EMBL" id="RKF51072.1"/>
    </source>
</evidence>
<accession>A0A420H0V0</accession>
<name>A0A420H0V0_9BURK</name>
<dbReference type="PANTHER" id="PTHR11803">
    <property type="entry name" value="2-IMINOBUTANOATE/2-IMINOPROPANOATE DEAMINASE RIDA"/>
    <property type="match status" value="1"/>
</dbReference>
<comment type="caution">
    <text evidence="1">The sequence shown here is derived from an EMBL/GenBank/DDBJ whole genome shotgun (WGS) entry which is preliminary data.</text>
</comment>
<dbReference type="RefSeq" id="WP_120342707.1">
    <property type="nucleotide sequence ID" value="NZ_MCAS01000001.1"/>
</dbReference>
<dbReference type="Gene3D" id="3.30.1330.40">
    <property type="entry name" value="RutC-like"/>
    <property type="match status" value="1"/>
</dbReference>
<dbReference type="InterPro" id="IPR006175">
    <property type="entry name" value="YjgF/YER057c/UK114"/>
</dbReference>
<protein>
    <recommendedName>
        <fullName evidence="3">RidA family protein</fullName>
    </recommendedName>
</protein>